<dbReference type="STRING" id="694427.Palpr_1345"/>
<reference evidence="5 6" key="2">
    <citation type="journal article" date="2011" name="Stand. Genomic Sci.">
        <title>Complete genome sequence of Paludibacter propionicigenes type strain (WB4).</title>
        <authorList>
            <person name="Gronow S."/>
            <person name="Munk C."/>
            <person name="Lapidus A."/>
            <person name="Nolan M."/>
            <person name="Lucas S."/>
            <person name="Hammon N."/>
            <person name="Deshpande S."/>
            <person name="Cheng J.F."/>
            <person name="Tapia R."/>
            <person name="Han C."/>
            <person name="Goodwin L."/>
            <person name="Pitluck S."/>
            <person name="Liolios K."/>
            <person name="Ivanova N."/>
            <person name="Mavromatis K."/>
            <person name="Mikhailova N."/>
            <person name="Pati A."/>
            <person name="Chen A."/>
            <person name="Palaniappan K."/>
            <person name="Land M."/>
            <person name="Hauser L."/>
            <person name="Chang Y.J."/>
            <person name="Jeffries C.D."/>
            <person name="Brambilla E."/>
            <person name="Rohde M."/>
            <person name="Goker M."/>
            <person name="Detter J.C."/>
            <person name="Woyke T."/>
            <person name="Bristow J."/>
            <person name="Eisen J.A."/>
            <person name="Markowitz V."/>
            <person name="Hugenholtz P."/>
            <person name="Kyrpides N.C."/>
            <person name="Klenk H.P."/>
        </authorList>
    </citation>
    <scope>NUCLEOTIDE SEQUENCE [LARGE SCALE GENOMIC DNA]</scope>
    <source>
        <strain evidence="6">DSM 17365 / JCM 13257 / WB4</strain>
    </source>
</reference>
<dbReference type="SUPFAM" id="SSF46689">
    <property type="entry name" value="Homeodomain-like"/>
    <property type="match status" value="1"/>
</dbReference>
<evidence type="ECO:0000256" key="2">
    <source>
        <dbReference type="ARBA" id="ARBA00023125"/>
    </source>
</evidence>
<dbReference type="RefSeq" id="WP_013444860.1">
    <property type="nucleotide sequence ID" value="NC_014734.1"/>
</dbReference>
<keyword evidence="1" id="KW-0805">Transcription regulation</keyword>
<keyword evidence="6" id="KW-1185">Reference proteome</keyword>
<dbReference type="Pfam" id="PF12833">
    <property type="entry name" value="HTH_18"/>
    <property type="match status" value="1"/>
</dbReference>
<dbReference type="OrthoDB" id="2569619at2"/>
<protein>
    <submittedName>
        <fullName evidence="5">Helix-turn-helix, AraC domain</fullName>
    </submittedName>
</protein>
<keyword evidence="2" id="KW-0238">DNA-binding</keyword>
<evidence type="ECO:0000256" key="3">
    <source>
        <dbReference type="ARBA" id="ARBA00023163"/>
    </source>
</evidence>
<name>E4T447_PALPW</name>
<proteinExistence type="predicted"/>
<sequence length="266" mass="31129">MNFRIIQPAASLSMYIKHYWCLEMEACEAVGERIVPTGYVELTFHFADRLIKRKLTDEMQPGIILSGQKTGFFDVLPTGKISMLSIQFYSHSASLFFDLPINELTNETLDFKDVMAAPARELEEQLNELFTIEERVKHIESFLLLRLSQKTEYSWNRISHNIHLINRFNGLITTDQLASEACLSRKQHDRIFKQMVGLSPKQFLKVIRFQYTLYSHQLYPNESLTELAYRCGFYDQSHMINDFQEMSGITPKQYFNDCINPVSDYF</sequence>
<dbReference type="AlphaFoldDB" id="E4T447"/>
<dbReference type="GO" id="GO:0043565">
    <property type="term" value="F:sequence-specific DNA binding"/>
    <property type="evidence" value="ECO:0007669"/>
    <property type="project" value="InterPro"/>
</dbReference>
<dbReference type="InterPro" id="IPR046532">
    <property type="entry name" value="DUF6597"/>
</dbReference>
<reference key="1">
    <citation type="submission" date="2010-11" db="EMBL/GenBank/DDBJ databases">
        <title>The complete genome of Paludibacter propionicigenes DSM 17365.</title>
        <authorList>
            <consortium name="US DOE Joint Genome Institute (JGI-PGF)"/>
            <person name="Lucas S."/>
            <person name="Copeland A."/>
            <person name="Lapidus A."/>
            <person name="Bruce D."/>
            <person name="Goodwin L."/>
            <person name="Pitluck S."/>
            <person name="Kyrpides N."/>
            <person name="Mavromatis K."/>
            <person name="Ivanova N."/>
            <person name="Munk A.C."/>
            <person name="Brettin T."/>
            <person name="Detter J.C."/>
            <person name="Han C."/>
            <person name="Tapia R."/>
            <person name="Land M."/>
            <person name="Hauser L."/>
            <person name="Markowitz V."/>
            <person name="Cheng J.-F."/>
            <person name="Hugenholtz P."/>
            <person name="Woyke T."/>
            <person name="Wu D."/>
            <person name="Gronow S."/>
            <person name="Wellnitz S."/>
            <person name="Brambilla E."/>
            <person name="Klenk H.-P."/>
            <person name="Eisen J.A."/>
        </authorList>
    </citation>
    <scope>NUCLEOTIDE SEQUENCE</scope>
    <source>
        <strain>WB4</strain>
    </source>
</reference>
<evidence type="ECO:0000259" key="4">
    <source>
        <dbReference type="PROSITE" id="PS01124"/>
    </source>
</evidence>
<gene>
    <name evidence="5" type="ordered locus">Palpr_1345</name>
</gene>
<dbReference type="PANTHER" id="PTHR46796">
    <property type="entry name" value="HTH-TYPE TRANSCRIPTIONAL ACTIVATOR RHAS-RELATED"/>
    <property type="match status" value="1"/>
</dbReference>
<dbReference type="PROSITE" id="PS01124">
    <property type="entry name" value="HTH_ARAC_FAMILY_2"/>
    <property type="match status" value="1"/>
</dbReference>
<evidence type="ECO:0000313" key="6">
    <source>
        <dbReference type="Proteomes" id="UP000008718"/>
    </source>
</evidence>
<dbReference type="InterPro" id="IPR018060">
    <property type="entry name" value="HTH_AraC"/>
</dbReference>
<evidence type="ECO:0000313" key="5">
    <source>
        <dbReference type="EMBL" id="ADQ79491.1"/>
    </source>
</evidence>
<accession>E4T447</accession>
<keyword evidence="3" id="KW-0804">Transcription</keyword>
<dbReference type="SMART" id="SM00342">
    <property type="entry name" value="HTH_ARAC"/>
    <property type="match status" value="1"/>
</dbReference>
<evidence type="ECO:0000256" key="1">
    <source>
        <dbReference type="ARBA" id="ARBA00023015"/>
    </source>
</evidence>
<dbReference type="eggNOG" id="COG2207">
    <property type="taxonomic scope" value="Bacteria"/>
</dbReference>
<organism evidence="5 6">
    <name type="scientific">Paludibacter propionicigenes (strain DSM 17365 / JCM 13257 / WB4)</name>
    <dbReference type="NCBI Taxonomy" id="694427"/>
    <lineage>
        <taxon>Bacteria</taxon>
        <taxon>Pseudomonadati</taxon>
        <taxon>Bacteroidota</taxon>
        <taxon>Bacteroidia</taxon>
        <taxon>Bacteroidales</taxon>
        <taxon>Paludibacteraceae</taxon>
        <taxon>Paludibacter</taxon>
    </lineage>
</organism>
<dbReference type="InterPro" id="IPR050204">
    <property type="entry name" value="AraC_XylS_family_regulators"/>
</dbReference>
<feature type="domain" description="HTH araC/xylS-type" evidence="4">
    <location>
        <begin position="156"/>
        <end position="257"/>
    </location>
</feature>
<dbReference type="HOGENOM" id="CLU_066193_1_0_10"/>
<dbReference type="Pfam" id="PF20240">
    <property type="entry name" value="DUF6597"/>
    <property type="match status" value="1"/>
</dbReference>
<dbReference type="InterPro" id="IPR009057">
    <property type="entry name" value="Homeodomain-like_sf"/>
</dbReference>
<dbReference type="PANTHER" id="PTHR46796:SF13">
    <property type="entry name" value="HTH-TYPE TRANSCRIPTIONAL ACTIVATOR RHAS"/>
    <property type="match status" value="1"/>
</dbReference>
<dbReference type="Proteomes" id="UP000008718">
    <property type="component" value="Chromosome"/>
</dbReference>
<dbReference type="EMBL" id="CP002345">
    <property type="protein sequence ID" value="ADQ79491.1"/>
    <property type="molecule type" value="Genomic_DNA"/>
</dbReference>
<dbReference type="KEGG" id="ppn:Palpr_1345"/>
<dbReference type="Gene3D" id="1.10.10.60">
    <property type="entry name" value="Homeodomain-like"/>
    <property type="match status" value="1"/>
</dbReference>
<dbReference type="GO" id="GO:0003700">
    <property type="term" value="F:DNA-binding transcription factor activity"/>
    <property type="evidence" value="ECO:0007669"/>
    <property type="project" value="InterPro"/>
</dbReference>